<feature type="disulfide bond" evidence="11">
    <location>
        <begin position="86"/>
        <end position="233"/>
    </location>
</feature>
<evidence type="ECO:0000256" key="5">
    <source>
        <dbReference type="ARBA" id="ARBA00022692"/>
    </source>
</evidence>
<evidence type="ECO:0000313" key="14">
    <source>
        <dbReference type="Proteomes" id="UP000264800"/>
    </source>
</evidence>
<evidence type="ECO:0000256" key="4">
    <source>
        <dbReference type="ARBA" id="ARBA00022679"/>
    </source>
</evidence>
<proteinExistence type="inferred from homology"/>
<comment type="similarity">
    <text evidence="2">Belongs to the glycosyltransferase 29 family.</text>
</comment>
<dbReference type="GO" id="GO:0008373">
    <property type="term" value="F:sialyltransferase activity"/>
    <property type="evidence" value="ECO:0007669"/>
    <property type="project" value="InterPro"/>
</dbReference>
<evidence type="ECO:0000256" key="1">
    <source>
        <dbReference type="ARBA" id="ARBA00004323"/>
    </source>
</evidence>
<keyword evidence="7 12" id="KW-1133">Transmembrane helix</keyword>
<dbReference type="GeneTree" id="ENSGT00940000157285"/>
<dbReference type="FunFam" id="3.90.1480.20:FF:000015">
    <property type="entry name" value="Lactosylceramide alpha-2,3-sialyltransferase"/>
    <property type="match status" value="1"/>
</dbReference>
<dbReference type="PANTHER" id="PTHR13713:SF95">
    <property type="entry name" value="CMP-N-ACETYLNEURAMINATE-BETA-GALACTOSAMIDE- ALPHA-2,3-SIALYLTRANSFERASE 4 ISOFORM 1"/>
    <property type="match status" value="1"/>
</dbReference>
<keyword evidence="8" id="KW-0333">Golgi apparatus</keyword>
<evidence type="ECO:0000256" key="2">
    <source>
        <dbReference type="ARBA" id="ARBA00006003"/>
    </source>
</evidence>
<dbReference type="InterPro" id="IPR012163">
    <property type="entry name" value="Sialyl_trans"/>
</dbReference>
<dbReference type="InterPro" id="IPR038578">
    <property type="entry name" value="GT29-like_sf"/>
</dbReference>
<keyword evidence="9 12" id="KW-0472">Membrane</keyword>
<dbReference type="AlphaFoldDB" id="A0A3Q3AJS3"/>
<dbReference type="Pfam" id="PF00777">
    <property type="entry name" value="Glyco_transf_29"/>
    <property type="match status" value="1"/>
</dbReference>
<dbReference type="GO" id="GO:0000139">
    <property type="term" value="C:Golgi membrane"/>
    <property type="evidence" value="ECO:0007669"/>
    <property type="project" value="UniProtKB-SubCell"/>
</dbReference>
<dbReference type="STRING" id="37003.ENSKMAP00000011629"/>
<dbReference type="InterPro" id="IPR001675">
    <property type="entry name" value="Glyco_trans_29"/>
</dbReference>
<sequence>MLILHRQPSVLHFLLFVYALILTLVYFHTLSVVRYRDDQELTPFVSPQTHLNNKVALPYGFMGTRHDVTVLLQLLSTFHWPTGTSCAVVGSSRELLYRRTGANIDGHDIVIRCNDAPIQGYEEHVGSKTTVRLFYPESMSLKCASQDGESSIHAMLAFKSADVEWLRSAILNLPLNKKQRFWKTPIDTRTVAKTVPVQRLRLVDPRFIQYGKDLIHSRPTTGLVAILVAIGMCDKVTAFGFDGYHINRLVHYYDNTTADVSATVHDFSAERTLVNTFQKLNVISLG</sequence>
<comment type="subcellular location">
    <subcellularLocation>
        <location evidence="1">Golgi apparatus membrane</location>
        <topology evidence="1">Single-pass type II membrane protein</topology>
    </subcellularLocation>
</comment>
<dbReference type="Gene3D" id="3.90.1480.20">
    <property type="entry name" value="Glycosyl transferase family 29"/>
    <property type="match status" value="1"/>
</dbReference>
<keyword evidence="6" id="KW-0735">Signal-anchor</keyword>
<evidence type="ECO:0000256" key="8">
    <source>
        <dbReference type="ARBA" id="ARBA00023034"/>
    </source>
</evidence>
<feature type="transmembrane region" description="Helical" evidence="12">
    <location>
        <begin position="12"/>
        <end position="33"/>
    </location>
</feature>
<dbReference type="Proteomes" id="UP000264800">
    <property type="component" value="Unplaced"/>
</dbReference>
<reference evidence="13" key="1">
    <citation type="submission" date="2025-08" db="UniProtKB">
        <authorList>
            <consortium name="Ensembl"/>
        </authorList>
    </citation>
    <scope>IDENTIFICATION</scope>
</reference>
<reference evidence="13" key="2">
    <citation type="submission" date="2025-09" db="UniProtKB">
        <authorList>
            <consortium name="Ensembl"/>
        </authorList>
    </citation>
    <scope>IDENTIFICATION</scope>
</reference>
<keyword evidence="10" id="KW-0325">Glycoprotein</keyword>
<dbReference type="Ensembl" id="ENSKMAT00000011808.1">
    <property type="protein sequence ID" value="ENSKMAP00000011629.1"/>
    <property type="gene ID" value="ENSKMAG00000008753.1"/>
</dbReference>
<evidence type="ECO:0000256" key="10">
    <source>
        <dbReference type="ARBA" id="ARBA00023180"/>
    </source>
</evidence>
<dbReference type="PANTHER" id="PTHR13713">
    <property type="entry name" value="SIALYLTRANSFERASE"/>
    <property type="match status" value="1"/>
</dbReference>
<name>A0A3Q3AJS3_KRYMA</name>
<evidence type="ECO:0000256" key="12">
    <source>
        <dbReference type="SAM" id="Phobius"/>
    </source>
</evidence>
<evidence type="ECO:0000313" key="13">
    <source>
        <dbReference type="Ensembl" id="ENSKMAP00000011629.1"/>
    </source>
</evidence>
<evidence type="ECO:0000256" key="11">
    <source>
        <dbReference type="PIRSR" id="PIRSR005557-2"/>
    </source>
</evidence>
<dbReference type="PIRSF" id="PIRSF005557">
    <property type="entry name" value="Sialyl_trans"/>
    <property type="match status" value="1"/>
</dbReference>
<accession>A0A3Q3AJS3</accession>
<protein>
    <submittedName>
        <fullName evidence="13">Uncharacterized protein</fullName>
    </submittedName>
</protein>
<keyword evidence="14" id="KW-1185">Reference proteome</keyword>
<keyword evidence="5 12" id="KW-0812">Transmembrane</keyword>
<organism evidence="13 14">
    <name type="scientific">Kryptolebias marmoratus</name>
    <name type="common">Mangrove killifish</name>
    <name type="synonym">Rivulus marmoratus</name>
    <dbReference type="NCBI Taxonomy" id="37003"/>
    <lineage>
        <taxon>Eukaryota</taxon>
        <taxon>Metazoa</taxon>
        <taxon>Chordata</taxon>
        <taxon>Craniata</taxon>
        <taxon>Vertebrata</taxon>
        <taxon>Euteleostomi</taxon>
        <taxon>Actinopterygii</taxon>
        <taxon>Neopterygii</taxon>
        <taxon>Teleostei</taxon>
        <taxon>Neoteleostei</taxon>
        <taxon>Acanthomorphata</taxon>
        <taxon>Ovalentaria</taxon>
        <taxon>Atherinomorphae</taxon>
        <taxon>Cyprinodontiformes</taxon>
        <taxon>Rivulidae</taxon>
        <taxon>Kryptolebias</taxon>
    </lineage>
</organism>
<evidence type="ECO:0000256" key="9">
    <source>
        <dbReference type="ARBA" id="ARBA00023136"/>
    </source>
</evidence>
<keyword evidence="3" id="KW-0328">Glycosyltransferase</keyword>
<evidence type="ECO:0000256" key="3">
    <source>
        <dbReference type="ARBA" id="ARBA00022676"/>
    </source>
</evidence>
<keyword evidence="4" id="KW-0808">Transferase</keyword>
<evidence type="ECO:0000256" key="7">
    <source>
        <dbReference type="ARBA" id="ARBA00022989"/>
    </source>
</evidence>
<dbReference type="OMA" id="DIVIRCN"/>
<dbReference type="InterPro" id="IPR051142">
    <property type="entry name" value="Glycosyltransferase_29"/>
</dbReference>
<evidence type="ECO:0000256" key="6">
    <source>
        <dbReference type="ARBA" id="ARBA00022968"/>
    </source>
</evidence>